<accession>A0A9P6ZNE9</accession>
<dbReference type="PROSITE" id="PS50294">
    <property type="entry name" value="WD_REPEATS_REGION"/>
    <property type="match status" value="1"/>
</dbReference>
<evidence type="ECO:0000256" key="1">
    <source>
        <dbReference type="PROSITE-ProRule" id="PRU00221"/>
    </source>
</evidence>
<dbReference type="AlphaFoldDB" id="A0A9P6ZNE9"/>
<comment type="caution">
    <text evidence="2">The sequence shown here is derived from an EMBL/GenBank/DDBJ whole genome shotgun (WGS) entry which is preliminary data.</text>
</comment>
<protein>
    <submittedName>
        <fullName evidence="2">Uncharacterized protein</fullName>
    </submittedName>
</protein>
<dbReference type="SUPFAM" id="SSF50978">
    <property type="entry name" value="WD40 repeat-like"/>
    <property type="match status" value="1"/>
</dbReference>
<keyword evidence="1" id="KW-0853">WD repeat</keyword>
<gene>
    <name evidence="2" type="ORF">EV702DRAFT_577453</name>
</gene>
<evidence type="ECO:0000313" key="3">
    <source>
        <dbReference type="Proteomes" id="UP000714275"/>
    </source>
</evidence>
<feature type="repeat" description="WD" evidence="1">
    <location>
        <begin position="16"/>
        <end position="51"/>
    </location>
</feature>
<evidence type="ECO:0000313" key="2">
    <source>
        <dbReference type="EMBL" id="KAG1773385.1"/>
    </source>
</evidence>
<dbReference type="EMBL" id="JABBWD010000048">
    <property type="protein sequence ID" value="KAG1773385.1"/>
    <property type="molecule type" value="Genomic_DNA"/>
</dbReference>
<dbReference type="Pfam" id="PF00400">
    <property type="entry name" value="WD40"/>
    <property type="match status" value="1"/>
</dbReference>
<sequence length="166" mass="17665">MDPGRASSKLVRCKVEDYHDGVVNEIALDPAASQFVSGGADGQVKLWDTKTVMCLWSSDKQLRSLVVDPFLKVSSALSDGIIAGALSSGDILLWTSSRQVHSDDFSSPPSVCTTSHHVAYLQGTTISPGWIHTQTSANCAMCSSSLTDNGSATHRVLRSLILLSCP</sequence>
<dbReference type="InterPro" id="IPR036322">
    <property type="entry name" value="WD40_repeat_dom_sf"/>
</dbReference>
<keyword evidence="3" id="KW-1185">Reference proteome</keyword>
<dbReference type="InterPro" id="IPR015943">
    <property type="entry name" value="WD40/YVTN_repeat-like_dom_sf"/>
</dbReference>
<dbReference type="InterPro" id="IPR001680">
    <property type="entry name" value="WD40_rpt"/>
</dbReference>
<name>A0A9P6ZNE9_9AGAM</name>
<dbReference type="PROSITE" id="PS50082">
    <property type="entry name" value="WD_REPEATS_2"/>
    <property type="match status" value="1"/>
</dbReference>
<reference evidence="2" key="1">
    <citation type="journal article" date="2020" name="New Phytol.">
        <title>Comparative genomics reveals dynamic genome evolution in host specialist ectomycorrhizal fungi.</title>
        <authorList>
            <person name="Lofgren L.A."/>
            <person name="Nguyen N.H."/>
            <person name="Vilgalys R."/>
            <person name="Ruytinx J."/>
            <person name="Liao H.L."/>
            <person name="Branco S."/>
            <person name="Kuo A."/>
            <person name="LaButti K."/>
            <person name="Lipzen A."/>
            <person name="Andreopoulos W."/>
            <person name="Pangilinan J."/>
            <person name="Riley R."/>
            <person name="Hundley H."/>
            <person name="Na H."/>
            <person name="Barry K."/>
            <person name="Grigoriev I.V."/>
            <person name="Stajich J.E."/>
            <person name="Kennedy P.G."/>
        </authorList>
    </citation>
    <scope>NUCLEOTIDE SEQUENCE</scope>
    <source>
        <strain evidence="2">DOB743</strain>
    </source>
</reference>
<organism evidence="2 3">
    <name type="scientific">Suillus placidus</name>
    <dbReference type="NCBI Taxonomy" id="48579"/>
    <lineage>
        <taxon>Eukaryota</taxon>
        <taxon>Fungi</taxon>
        <taxon>Dikarya</taxon>
        <taxon>Basidiomycota</taxon>
        <taxon>Agaricomycotina</taxon>
        <taxon>Agaricomycetes</taxon>
        <taxon>Agaricomycetidae</taxon>
        <taxon>Boletales</taxon>
        <taxon>Suillineae</taxon>
        <taxon>Suillaceae</taxon>
        <taxon>Suillus</taxon>
    </lineage>
</organism>
<dbReference type="Proteomes" id="UP000714275">
    <property type="component" value="Unassembled WGS sequence"/>
</dbReference>
<dbReference type="OrthoDB" id="429520at2759"/>
<dbReference type="Gene3D" id="2.130.10.10">
    <property type="entry name" value="YVTN repeat-like/Quinoprotein amine dehydrogenase"/>
    <property type="match status" value="1"/>
</dbReference>
<dbReference type="SMART" id="SM00320">
    <property type="entry name" value="WD40"/>
    <property type="match status" value="1"/>
</dbReference>
<proteinExistence type="predicted"/>